<gene>
    <name evidence="5" type="ORF">BCR34DRAFT_637732</name>
</gene>
<keyword evidence="2" id="KW-0274">FAD</keyword>
<feature type="domain" description="Glucose-methanol-choline oxidoreductase N-terminal" evidence="3">
    <location>
        <begin position="15"/>
        <end position="193"/>
    </location>
</feature>
<dbReference type="AlphaFoldDB" id="A0A1Y1YS88"/>
<dbReference type="Proteomes" id="UP000193144">
    <property type="component" value="Unassembled WGS sequence"/>
</dbReference>
<dbReference type="PIRSF" id="PIRSF000137">
    <property type="entry name" value="Alcohol_oxidase"/>
    <property type="match status" value="1"/>
</dbReference>
<sequence>MVPSSTGPALCSVDEYVVVGGGTAGLVVAARLTKNPDVTVGVIEAVANRMDDKRISTPSLYPTLISRETFDWCMSSIPQPNAGGKTYSLPRMKVLGGSSAINYLMYVRGSRKDYDSWAALGNEGWGWDDVVPYFQKAPDSRHKYHGTDGPIHTSFNDYYMPLEEEFCRAAYEVGKTENTLQDARSGDHMGFYSTCRFLPKRRQPKILSQGDQPAGVQFLHSGSLHNVTATREVVLSAGTIQTPQLLELPGIGDPTVLRNVGVDCIVENNWVNRTVILPVGNAVLMSFVGYPSLVGKEELNQTIQEINENSLAERNFEKRQEQIIVDQLSDPTFANLQTFCIPCQLDMTAGSDQVQFFSATPECKTRVSLPICLDHPLSRGTVHISSSDPLKPPIIDPGYFRNETDAKIMAAGIKCVDEVPKHPLVRKSLGERVQPPPEHSLKTEEHRIENAKNHISAQYHLIGTASMGEVVNAKLQLIDGEGKVVEGLRVIDASVFPGHISGSIMASTYAVAEKEADLIKQDDGRNAAGDAPGPRL</sequence>
<dbReference type="Pfam" id="PF05199">
    <property type="entry name" value="GMC_oxred_C"/>
    <property type="match status" value="1"/>
</dbReference>
<accession>A0A1Y1YS88</accession>
<comment type="caution">
    <text evidence="5">The sequence shown here is derived from an EMBL/GenBank/DDBJ whole genome shotgun (WGS) entry which is preliminary data.</text>
</comment>
<evidence type="ECO:0000259" key="3">
    <source>
        <dbReference type="Pfam" id="PF00732"/>
    </source>
</evidence>
<evidence type="ECO:0000256" key="2">
    <source>
        <dbReference type="PIRSR" id="PIRSR000137-2"/>
    </source>
</evidence>
<dbReference type="STRING" id="1231657.A0A1Y1YS88"/>
<evidence type="ECO:0008006" key="7">
    <source>
        <dbReference type="Google" id="ProtNLM"/>
    </source>
</evidence>
<comment type="cofactor">
    <cofactor evidence="2">
        <name>FAD</name>
        <dbReference type="ChEBI" id="CHEBI:57692"/>
    </cofactor>
</comment>
<feature type="domain" description="Glucose-methanol-choline oxidoreductase N-terminal" evidence="3">
    <location>
        <begin position="202"/>
        <end position="254"/>
    </location>
</feature>
<comment type="similarity">
    <text evidence="1">Belongs to the GMC oxidoreductase family.</text>
</comment>
<dbReference type="SUPFAM" id="SSF51905">
    <property type="entry name" value="FAD/NAD(P)-binding domain"/>
    <property type="match status" value="1"/>
</dbReference>
<protein>
    <recommendedName>
        <fullName evidence="7">Alcohol oxidase</fullName>
    </recommendedName>
</protein>
<feature type="binding site" evidence="2">
    <location>
        <position position="94"/>
    </location>
    <ligand>
        <name>FAD</name>
        <dbReference type="ChEBI" id="CHEBI:57692"/>
    </ligand>
</feature>
<dbReference type="SUPFAM" id="SSF54373">
    <property type="entry name" value="FAD-linked reductases, C-terminal domain"/>
    <property type="match status" value="1"/>
</dbReference>
<evidence type="ECO:0000256" key="1">
    <source>
        <dbReference type="ARBA" id="ARBA00010790"/>
    </source>
</evidence>
<evidence type="ECO:0000313" key="6">
    <source>
        <dbReference type="Proteomes" id="UP000193144"/>
    </source>
</evidence>
<evidence type="ECO:0000259" key="4">
    <source>
        <dbReference type="Pfam" id="PF05199"/>
    </source>
</evidence>
<dbReference type="Pfam" id="PF00732">
    <property type="entry name" value="GMC_oxred_N"/>
    <property type="match status" value="2"/>
</dbReference>
<dbReference type="InterPro" id="IPR007867">
    <property type="entry name" value="GMC_OxRtase_C"/>
</dbReference>
<dbReference type="PANTHER" id="PTHR11552:SF210">
    <property type="entry name" value="GLUCOSE-METHANOL-CHOLINE OXIDOREDUCTASE N-TERMINAL DOMAIN-CONTAINING PROTEIN-RELATED"/>
    <property type="match status" value="1"/>
</dbReference>
<keyword evidence="2" id="KW-0285">Flavoprotein</keyword>
<feature type="domain" description="Glucose-methanol-choline oxidoreductase C-terminal" evidence="4">
    <location>
        <begin position="376"/>
        <end position="512"/>
    </location>
</feature>
<reference evidence="5 6" key="1">
    <citation type="submission" date="2016-07" db="EMBL/GenBank/DDBJ databases">
        <title>Pervasive Adenine N6-methylation of Active Genes in Fungi.</title>
        <authorList>
            <consortium name="DOE Joint Genome Institute"/>
            <person name="Mondo S.J."/>
            <person name="Dannebaum R.O."/>
            <person name="Kuo R.C."/>
            <person name="Labutti K."/>
            <person name="Haridas S."/>
            <person name="Kuo A."/>
            <person name="Salamov A."/>
            <person name="Ahrendt S.R."/>
            <person name="Lipzen A."/>
            <person name="Sullivan W."/>
            <person name="Andreopoulos W.B."/>
            <person name="Clum A."/>
            <person name="Lindquist E."/>
            <person name="Daum C."/>
            <person name="Ramamoorthy G.K."/>
            <person name="Gryganskyi A."/>
            <person name="Culley D."/>
            <person name="Magnuson J.K."/>
            <person name="James T.Y."/>
            <person name="O'Malley M.A."/>
            <person name="Stajich J.E."/>
            <person name="Spatafora J.W."/>
            <person name="Visel A."/>
            <person name="Grigoriev I.V."/>
        </authorList>
    </citation>
    <scope>NUCLEOTIDE SEQUENCE [LARGE SCALE GENOMIC DNA]</scope>
    <source>
        <strain evidence="5 6">CBS 115471</strain>
    </source>
</reference>
<dbReference type="GO" id="GO:0050660">
    <property type="term" value="F:flavin adenine dinucleotide binding"/>
    <property type="evidence" value="ECO:0007669"/>
    <property type="project" value="InterPro"/>
</dbReference>
<dbReference type="InterPro" id="IPR000172">
    <property type="entry name" value="GMC_OxRdtase_N"/>
</dbReference>
<dbReference type="EMBL" id="MCFA01000177">
    <property type="protein sequence ID" value="ORY00893.1"/>
    <property type="molecule type" value="Genomic_DNA"/>
</dbReference>
<dbReference type="Gene3D" id="3.30.560.10">
    <property type="entry name" value="Glucose Oxidase, domain 3"/>
    <property type="match status" value="2"/>
</dbReference>
<dbReference type="OrthoDB" id="269227at2759"/>
<dbReference type="GO" id="GO:0016614">
    <property type="term" value="F:oxidoreductase activity, acting on CH-OH group of donors"/>
    <property type="evidence" value="ECO:0007669"/>
    <property type="project" value="InterPro"/>
</dbReference>
<dbReference type="InterPro" id="IPR012132">
    <property type="entry name" value="GMC_OxRdtase"/>
</dbReference>
<dbReference type="PANTHER" id="PTHR11552">
    <property type="entry name" value="GLUCOSE-METHANOL-CHOLINE GMC OXIDOREDUCTASE"/>
    <property type="match status" value="1"/>
</dbReference>
<proteinExistence type="inferred from homology"/>
<dbReference type="InterPro" id="IPR036188">
    <property type="entry name" value="FAD/NAD-bd_sf"/>
</dbReference>
<keyword evidence="6" id="KW-1185">Reference proteome</keyword>
<organism evidence="5 6">
    <name type="scientific">Clohesyomyces aquaticus</name>
    <dbReference type="NCBI Taxonomy" id="1231657"/>
    <lineage>
        <taxon>Eukaryota</taxon>
        <taxon>Fungi</taxon>
        <taxon>Dikarya</taxon>
        <taxon>Ascomycota</taxon>
        <taxon>Pezizomycotina</taxon>
        <taxon>Dothideomycetes</taxon>
        <taxon>Pleosporomycetidae</taxon>
        <taxon>Pleosporales</taxon>
        <taxon>Lindgomycetaceae</taxon>
        <taxon>Clohesyomyces</taxon>
    </lineage>
</organism>
<evidence type="ECO:0000313" key="5">
    <source>
        <dbReference type="EMBL" id="ORY00893.1"/>
    </source>
</evidence>
<name>A0A1Y1YS88_9PLEO</name>
<dbReference type="Gene3D" id="3.50.50.60">
    <property type="entry name" value="FAD/NAD(P)-binding domain"/>
    <property type="match status" value="2"/>
</dbReference>